<evidence type="ECO:0000313" key="1">
    <source>
        <dbReference type="EMBL" id="PIR94943.1"/>
    </source>
</evidence>
<dbReference type="Proteomes" id="UP000228614">
    <property type="component" value="Unassembled WGS sequence"/>
</dbReference>
<gene>
    <name evidence="1" type="ORF">COT95_01410</name>
</gene>
<organism evidence="1 2">
    <name type="scientific">Candidatus Falkowbacteria bacterium CG10_big_fil_rev_8_21_14_0_10_37_6</name>
    <dbReference type="NCBI Taxonomy" id="1974563"/>
    <lineage>
        <taxon>Bacteria</taxon>
        <taxon>Candidatus Falkowiibacteriota</taxon>
    </lineage>
</organism>
<accession>A0A2H0V783</accession>
<name>A0A2H0V783_9BACT</name>
<protein>
    <submittedName>
        <fullName evidence="1">Uncharacterized protein</fullName>
    </submittedName>
</protein>
<reference evidence="2" key="1">
    <citation type="submission" date="2017-09" db="EMBL/GenBank/DDBJ databases">
        <title>Depth-based differentiation of microbial function through sediment-hosted aquifers and enrichment of novel symbionts in the deep terrestrial subsurface.</title>
        <authorList>
            <person name="Probst A.J."/>
            <person name="Ladd B."/>
            <person name="Jarett J.K."/>
            <person name="Geller-Mcgrath D.E."/>
            <person name="Sieber C.M.K."/>
            <person name="Emerson J.B."/>
            <person name="Anantharaman K."/>
            <person name="Thomas B.C."/>
            <person name="Malmstrom R."/>
            <person name="Stieglmeier M."/>
            <person name="Klingl A."/>
            <person name="Woyke T."/>
            <person name="Ryan C.M."/>
            <person name="Banfield J.F."/>
        </authorList>
    </citation>
    <scope>NUCLEOTIDE SEQUENCE [LARGE SCALE GENOMIC DNA]</scope>
</reference>
<dbReference type="EMBL" id="PFAN01000073">
    <property type="protein sequence ID" value="PIR94943.1"/>
    <property type="molecule type" value="Genomic_DNA"/>
</dbReference>
<comment type="caution">
    <text evidence="1">The sequence shown here is derived from an EMBL/GenBank/DDBJ whole genome shotgun (WGS) entry which is preliminary data.</text>
</comment>
<sequence>MCYECLTDDDMGNVGQVERMSCADDLVYVLVGEGYGEAARDIAAKKIIEMWQNNADGVTSHHLVCVSDYADEPYKSEANKILSSIR</sequence>
<dbReference type="AlphaFoldDB" id="A0A2H0V783"/>
<proteinExistence type="predicted"/>
<evidence type="ECO:0000313" key="2">
    <source>
        <dbReference type="Proteomes" id="UP000228614"/>
    </source>
</evidence>